<dbReference type="GO" id="GO:0003677">
    <property type="term" value="F:DNA binding"/>
    <property type="evidence" value="ECO:0007669"/>
    <property type="project" value="InterPro"/>
</dbReference>
<dbReference type="PROSITE" id="PS51294">
    <property type="entry name" value="HTH_MYB"/>
    <property type="match status" value="1"/>
</dbReference>
<feature type="domain" description="Response regulatory" evidence="10">
    <location>
        <begin position="1"/>
        <end position="78"/>
    </location>
</feature>
<evidence type="ECO:0000256" key="1">
    <source>
        <dbReference type="ARBA" id="ARBA00004123"/>
    </source>
</evidence>
<keyword evidence="4" id="KW-0805">Transcription regulation</keyword>
<dbReference type="Gene3D" id="1.10.10.60">
    <property type="entry name" value="Homeodomain-like"/>
    <property type="match status" value="1"/>
</dbReference>
<dbReference type="Pfam" id="PF00072">
    <property type="entry name" value="Response_reg"/>
    <property type="match status" value="1"/>
</dbReference>
<evidence type="ECO:0000256" key="8">
    <source>
        <dbReference type="PROSITE-ProRule" id="PRU00169"/>
    </source>
</evidence>
<evidence type="ECO:0000256" key="7">
    <source>
        <dbReference type="ARBA" id="ARBA00023242"/>
    </source>
</evidence>
<evidence type="ECO:0008006" key="13">
    <source>
        <dbReference type="Google" id="ProtNLM"/>
    </source>
</evidence>
<evidence type="ECO:0000259" key="10">
    <source>
        <dbReference type="PROSITE" id="PS50110"/>
    </source>
</evidence>
<sequence length="475" mass="53834">MVEDQKDRFKLVMANADMPDMDYLPFLHKLLEKNIPVILMSSERSVSAAIKAIVEGASFFFNKPISLDDLKYLWQHVYRKKRSCSFISTRKNAPADDTKTKDKQIELVMKWPNENKKSRKKGKRLETMEEEEENKQISLKKKPRILWTPELHLKFTAAISILGDEKARPKPILEIMNVPKLTQRQVASHLQKYKSQVQRICQTGTSNKPAASRSTNFYGRRSFDTLVKKTTPPIFYQRRPYSDWKKMGDMIQMLPSGSCPPDISSSYTSQNKNQVLWTSDGKTQELDSLAGLFSSGNSEQNSVHFPTNFTDGSQINMEFMQVSETTKFLAEFNDSDEEIDVMAFLNPPGEIPNLDNILTASSDWNSEQDVAYPAQRSMSQADADKQKLDATVVSGSASCSIDQSQHLPDPADLFKILDEEPAGIKDLASDHEPNSGDVDKYCEWLTNILHGDADNIHDAAEFNYGNERFGNEDMA</sequence>
<keyword evidence="3" id="KW-0902">Two-component regulatory system</keyword>
<dbReference type="InterPro" id="IPR006447">
    <property type="entry name" value="Myb_dom_plants"/>
</dbReference>
<keyword evidence="6" id="KW-0804">Transcription</keyword>
<evidence type="ECO:0000256" key="3">
    <source>
        <dbReference type="ARBA" id="ARBA00023012"/>
    </source>
</evidence>
<dbReference type="NCBIfam" id="TIGR01557">
    <property type="entry name" value="myb_SHAQKYF"/>
    <property type="match status" value="1"/>
</dbReference>
<evidence type="ECO:0000256" key="4">
    <source>
        <dbReference type="ARBA" id="ARBA00023015"/>
    </source>
</evidence>
<evidence type="ECO:0000313" key="12">
    <source>
        <dbReference type="EMBL" id="OAY47249.1"/>
    </source>
</evidence>
<evidence type="ECO:0000256" key="9">
    <source>
        <dbReference type="SAM" id="MobiDB-lite"/>
    </source>
</evidence>
<evidence type="ECO:0000256" key="6">
    <source>
        <dbReference type="ARBA" id="ARBA00023163"/>
    </source>
</evidence>
<dbReference type="FunFam" id="1.10.10.60:FF:000007">
    <property type="entry name" value="Two-component response regulator"/>
    <property type="match status" value="1"/>
</dbReference>
<gene>
    <name evidence="12" type="ORF">MANES_06G064200</name>
</gene>
<dbReference type="AlphaFoldDB" id="A0A2C9VPS2"/>
<dbReference type="InterPro" id="IPR017930">
    <property type="entry name" value="Myb_dom"/>
</dbReference>
<evidence type="ECO:0000256" key="5">
    <source>
        <dbReference type="ARBA" id="ARBA00023159"/>
    </source>
</evidence>
<feature type="domain" description="HTH myb-type" evidence="11">
    <location>
        <begin position="139"/>
        <end position="198"/>
    </location>
</feature>
<dbReference type="SUPFAM" id="SSF46689">
    <property type="entry name" value="Homeodomain-like"/>
    <property type="match status" value="1"/>
</dbReference>
<dbReference type="Pfam" id="PF00249">
    <property type="entry name" value="Myb_DNA-binding"/>
    <property type="match status" value="1"/>
</dbReference>
<dbReference type="SUPFAM" id="SSF52172">
    <property type="entry name" value="CheY-like"/>
    <property type="match status" value="1"/>
</dbReference>
<dbReference type="Gene3D" id="3.40.50.2300">
    <property type="match status" value="1"/>
</dbReference>
<evidence type="ECO:0000256" key="2">
    <source>
        <dbReference type="ARBA" id="ARBA00022553"/>
    </source>
</evidence>
<dbReference type="GO" id="GO:0000160">
    <property type="term" value="P:phosphorelay signal transduction system"/>
    <property type="evidence" value="ECO:0007669"/>
    <property type="project" value="UniProtKB-KW"/>
</dbReference>
<proteinExistence type="predicted"/>
<dbReference type="GO" id="GO:0009736">
    <property type="term" value="P:cytokinin-activated signaling pathway"/>
    <property type="evidence" value="ECO:0007669"/>
    <property type="project" value="InterPro"/>
</dbReference>
<accession>A0A2C9VPS2</accession>
<protein>
    <recommendedName>
        <fullName evidence="13">Response regulatory domain-containing protein</fullName>
    </recommendedName>
</protein>
<dbReference type="InterPro" id="IPR009057">
    <property type="entry name" value="Homeodomain-like_sf"/>
</dbReference>
<keyword evidence="2" id="KW-0597">Phosphoprotein</keyword>
<dbReference type="InterPro" id="IPR045279">
    <property type="entry name" value="ARR-like"/>
</dbReference>
<dbReference type="SMR" id="A0A2C9VPS2"/>
<name>A0A2C9VPS2_MANES</name>
<feature type="region of interest" description="Disordered" evidence="9">
    <location>
        <begin position="112"/>
        <end position="132"/>
    </location>
</feature>
<dbReference type="PANTHER" id="PTHR43874:SF87">
    <property type="entry name" value="HTH MYB-TYPE DOMAIN-CONTAINING PROTEIN"/>
    <property type="match status" value="1"/>
</dbReference>
<dbReference type="PANTHER" id="PTHR43874">
    <property type="entry name" value="TWO-COMPONENT RESPONSE REGULATOR"/>
    <property type="match status" value="1"/>
</dbReference>
<dbReference type="InterPro" id="IPR001005">
    <property type="entry name" value="SANT/Myb"/>
</dbReference>
<dbReference type="EMBL" id="CM004392">
    <property type="protein sequence ID" value="OAY47249.1"/>
    <property type="molecule type" value="Genomic_DNA"/>
</dbReference>
<comment type="caution">
    <text evidence="8">Lacks conserved residue(s) required for the propagation of feature annotation.</text>
</comment>
<keyword evidence="7" id="KW-0539">Nucleus</keyword>
<reference evidence="12" key="1">
    <citation type="submission" date="2016-02" db="EMBL/GenBank/DDBJ databases">
        <title>WGS assembly of Manihot esculenta.</title>
        <authorList>
            <person name="Bredeson J.V."/>
            <person name="Prochnik S.E."/>
            <person name="Lyons J.B."/>
            <person name="Schmutz J."/>
            <person name="Grimwood J."/>
            <person name="Vrebalov J."/>
            <person name="Bart R.S."/>
            <person name="Amuge T."/>
            <person name="Ferguson M.E."/>
            <person name="Green R."/>
            <person name="Putnam N."/>
            <person name="Stites J."/>
            <person name="Rounsley S."/>
            <person name="Rokhsar D.S."/>
        </authorList>
    </citation>
    <scope>NUCLEOTIDE SEQUENCE [LARGE SCALE GENOMIC DNA]</scope>
    <source>
        <tissue evidence="12">Leaf</tissue>
    </source>
</reference>
<comment type="subcellular location">
    <subcellularLocation>
        <location evidence="1">Nucleus</location>
    </subcellularLocation>
</comment>
<dbReference type="GO" id="GO:0005634">
    <property type="term" value="C:nucleus"/>
    <property type="evidence" value="ECO:0007669"/>
    <property type="project" value="UniProtKB-SubCell"/>
</dbReference>
<dbReference type="InterPro" id="IPR001789">
    <property type="entry name" value="Sig_transdc_resp-reg_receiver"/>
</dbReference>
<keyword evidence="5" id="KW-0010">Activator</keyword>
<organism evidence="12">
    <name type="scientific">Manihot esculenta</name>
    <name type="common">Cassava</name>
    <name type="synonym">Jatropha manihot</name>
    <dbReference type="NCBI Taxonomy" id="3983"/>
    <lineage>
        <taxon>Eukaryota</taxon>
        <taxon>Viridiplantae</taxon>
        <taxon>Streptophyta</taxon>
        <taxon>Embryophyta</taxon>
        <taxon>Tracheophyta</taxon>
        <taxon>Spermatophyta</taxon>
        <taxon>Magnoliopsida</taxon>
        <taxon>eudicotyledons</taxon>
        <taxon>Gunneridae</taxon>
        <taxon>Pentapetalae</taxon>
        <taxon>rosids</taxon>
        <taxon>fabids</taxon>
        <taxon>Malpighiales</taxon>
        <taxon>Euphorbiaceae</taxon>
        <taxon>Crotonoideae</taxon>
        <taxon>Manihoteae</taxon>
        <taxon>Manihot</taxon>
    </lineage>
</organism>
<dbReference type="PROSITE" id="PS50110">
    <property type="entry name" value="RESPONSE_REGULATORY"/>
    <property type="match status" value="1"/>
</dbReference>
<dbReference type="OMA" id="GYANARP"/>
<evidence type="ECO:0000259" key="11">
    <source>
        <dbReference type="PROSITE" id="PS51294"/>
    </source>
</evidence>
<dbReference type="InterPro" id="IPR011006">
    <property type="entry name" value="CheY-like_superfamily"/>
</dbReference>